<reference evidence="1 3" key="1">
    <citation type="journal article" date="2019" name="Sci. Rep.">
        <title>Orb-weaving spider Araneus ventricosus genome elucidates the spidroin gene catalogue.</title>
        <authorList>
            <person name="Kono N."/>
            <person name="Nakamura H."/>
            <person name="Ohtoshi R."/>
            <person name="Moran D.A.P."/>
            <person name="Shinohara A."/>
            <person name="Yoshida Y."/>
            <person name="Fujiwara M."/>
            <person name="Mori M."/>
            <person name="Tomita M."/>
            <person name="Arakawa K."/>
        </authorList>
    </citation>
    <scope>NUCLEOTIDE SEQUENCE [LARGE SCALE GENOMIC DNA]</scope>
</reference>
<dbReference type="AlphaFoldDB" id="A0A4Y2XA49"/>
<dbReference type="EMBL" id="BGPR01073476">
    <property type="protein sequence ID" value="GBO46039.1"/>
    <property type="molecule type" value="Genomic_DNA"/>
</dbReference>
<name>A0A4Y2XA49_ARAVE</name>
<dbReference type="EMBL" id="BGPR01073480">
    <property type="protein sequence ID" value="GBO46047.1"/>
    <property type="molecule type" value="Genomic_DNA"/>
</dbReference>
<proteinExistence type="predicted"/>
<protein>
    <recommendedName>
        <fullName evidence="4">Tesmin/TSO1-like CXC domain-containing protein</fullName>
    </recommendedName>
</protein>
<evidence type="ECO:0008006" key="4">
    <source>
        <dbReference type="Google" id="ProtNLM"/>
    </source>
</evidence>
<organism evidence="1 3">
    <name type="scientific">Araneus ventricosus</name>
    <name type="common">Orbweaver spider</name>
    <name type="synonym">Epeira ventricosa</name>
    <dbReference type="NCBI Taxonomy" id="182803"/>
    <lineage>
        <taxon>Eukaryota</taxon>
        <taxon>Metazoa</taxon>
        <taxon>Ecdysozoa</taxon>
        <taxon>Arthropoda</taxon>
        <taxon>Chelicerata</taxon>
        <taxon>Arachnida</taxon>
        <taxon>Araneae</taxon>
        <taxon>Araneomorphae</taxon>
        <taxon>Entelegynae</taxon>
        <taxon>Araneoidea</taxon>
        <taxon>Araneidae</taxon>
        <taxon>Araneus</taxon>
    </lineage>
</organism>
<evidence type="ECO:0000313" key="2">
    <source>
        <dbReference type="EMBL" id="GBO46047.1"/>
    </source>
</evidence>
<evidence type="ECO:0000313" key="3">
    <source>
        <dbReference type="Proteomes" id="UP000499080"/>
    </source>
</evidence>
<keyword evidence="3" id="KW-1185">Reference proteome</keyword>
<accession>A0A4Y2XA49</accession>
<evidence type="ECO:0000313" key="1">
    <source>
        <dbReference type="EMBL" id="GBO46039.1"/>
    </source>
</evidence>
<dbReference type="Proteomes" id="UP000499080">
    <property type="component" value="Unassembled WGS sequence"/>
</dbReference>
<sequence length="102" mass="11436">MGLKDNSLEPIQTLLPPAPEKLLNTTFCNFKKGCNYNCGCKKVGLFCSQVCSNYQGKSYSSVESSTTDEAAYDINEEIFDSSFFSEQSIEFQQQGEEEESEE</sequence>
<comment type="caution">
    <text evidence="1">The sequence shown here is derived from an EMBL/GenBank/DDBJ whole genome shotgun (WGS) entry which is preliminary data.</text>
</comment>
<dbReference type="OrthoDB" id="6149185at2759"/>
<gene>
    <name evidence="2" type="ORF">AVEN_203614_1</name>
    <name evidence="1" type="ORF">AVEN_45701_1</name>
</gene>